<proteinExistence type="predicted"/>
<protein>
    <recommendedName>
        <fullName evidence="4">Trans-2-decenoyl-[acyl-carrier-protein] isomerase</fullName>
    </recommendedName>
</protein>
<dbReference type="Pfam" id="PF07977">
    <property type="entry name" value="FabA"/>
    <property type="match status" value="1"/>
</dbReference>
<gene>
    <name evidence="2" type="ORF">FHS38_005652</name>
</gene>
<reference evidence="2 3" key="1">
    <citation type="submission" date="2020-08" db="EMBL/GenBank/DDBJ databases">
        <title>Genomic Encyclopedia of Type Strains, Phase III (KMG-III): the genomes of soil and plant-associated and newly described type strains.</title>
        <authorList>
            <person name="Whitman W."/>
        </authorList>
    </citation>
    <scope>NUCLEOTIDE SEQUENCE [LARGE SCALE GENOMIC DNA]</scope>
    <source>
        <strain evidence="2 3">CECT 3265</strain>
    </source>
</reference>
<evidence type="ECO:0000313" key="2">
    <source>
        <dbReference type="EMBL" id="MBB4889576.1"/>
    </source>
</evidence>
<feature type="region of interest" description="Disordered" evidence="1">
    <location>
        <begin position="26"/>
        <end position="58"/>
    </location>
</feature>
<evidence type="ECO:0000313" key="3">
    <source>
        <dbReference type="Proteomes" id="UP000556436"/>
    </source>
</evidence>
<dbReference type="SUPFAM" id="SSF54637">
    <property type="entry name" value="Thioesterase/thiol ester dehydrase-isomerase"/>
    <property type="match status" value="3"/>
</dbReference>
<dbReference type="Gene3D" id="3.10.129.10">
    <property type="entry name" value="Hotdog Thioesterase"/>
    <property type="match status" value="3"/>
</dbReference>
<comment type="caution">
    <text evidence="2">The sequence shown here is derived from an EMBL/GenBank/DDBJ whole genome shotgun (WGS) entry which is preliminary data.</text>
</comment>
<dbReference type="EMBL" id="JACHJG010000014">
    <property type="protein sequence ID" value="MBB4889576.1"/>
    <property type="molecule type" value="Genomic_DNA"/>
</dbReference>
<sequence length="760" mass="81440">MTGSGTTDELGFDGVPFAELYGESAAVPPGGIGSSTAASSDRPTPTEPARRMARQVQRAHASVLQAHRAISARQALLAGAGTSTGPRYDPRAWARLGGALAVLRAGAARLPDAAAPGVYEVTWRGRVPTEPTGLHAHLTGPGSTGALCLVHDGDRQPVASIERSTAGLSEEEPTQRHIHGIPAEFRPLARTAVHRLSAPGLDALAAGDIAGVFGDAFDQDGLEPECLPERWPARLLEEISVIEPGGGPYAQGLLAASARIEAACDTEPVWPWLVAAATEALRVYVFHQGLHLCLPGARVVPSEDGPMRVEVLDSAAARASELRFAVEVTGLGLAPRPYATADCRVTAAGRTVARLRDIGVTVLERPGADVMPHPERLSCRRSPTGARVAVNELHIAQAVEDDPAEVFAAYGARPTATATRPRLPRGDLRMVDRCTRADAGPAPDRPGGRLTAEYDVPAGPWYCRENGDTGVPPFALMEMALQPLGLLGGLTGMTWEYPEQDFVCRNLEGRARLVREVDPRAVTVGQDVVLRSSVPLPGAVIQRSDFELSTDGEAFCVGEATHGYFTAEVLGAQQGLDGGTYVAPWLERRSQSPTGALRLDLRDDTRVGTGRLALLEDVVVVPGGGDHGAGYVWCDKSVRDDDWFFEQHFPHDPVLPGSVGVQMLFQAVQACAVHTGLVDHLPSPRFALAVGEELRWSYRGQILRHHRRVRGEAHIREVRRERDRLLVLADGSVWRDDLRIYHVDNIALAVRPGAGREAGR</sequence>
<evidence type="ECO:0008006" key="4">
    <source>
        <dbReference type="Google" id="ProtNLM"/>
    </source>
</evidence>
<name>A0A7W7LHD0_STRNE</name>
<dbReference type="InterPro" id="IPR013114">
    <property type="entry name" value="FabA_FabZ"/>
</dbReference>
<accession>A0A7W7LHD0</accession>
<dbReference type="InterPro" id="IPR029069">
    <property type="entry name" value="HotDog_dom_sf"/>
</dbReference>
<dbReference type="UniPathway" id="UPA00094"/>
<dbReference type="Proteomes" id="UP000556436">
    <property type="component" value="Unassembled WGS sequence"/>
</dbReference>
<feature type="compositionally biased region" description="Polar residues" evidence="1">
    <location>
        <begin position="34"/>
        <end position="43"/>
    </location>
</feature>
<dbReference type="RefSeq" id="WP_184738140.1">
    <property type="nucleotide sequence ID" value="NZ_JACHJG010000014.1"/>
</dbReference>
<evidence type="ECO:0000256" key="1">
    <source>
        <dbReference type="SAM" id="MobiDB-lite"/>
    </source>
</evidence>
<dbReference type="GO" id="GO:0006633">
    <property type="term" value="P:fatty acid biosynthetic process"/>
    <property type="evidence" value="ECO:0007669"/>
    <property type="project" value="UniProtKB-UniPathway"/>
</dbReference>
<organism evidence="2 3">
    <name type="scientific">Streptomyces netropsis</name>
    <name type="common">Streptoverticillium netropsis</name>
    <dbReference type="NCBI Taxonomy" id="55404"/>
    <lineage>
        <taxon>Bacteria</taxon>
        <taxon>Bacillati</taxon>
        <taxon>Actinomycetota</taxon>
        <taxon>Actinomycetes</taxon>
        <taxon>Kitasatosporales</taxon>
        <taxon>Streptomycetaceae</taxon>
        <taxon>Streptomyces</taxon>
    </lineage>
</organism>
<dbReference type="AlphaFoldDB" id="A0A7W7LHD0"/>
<keyword evidence="3" id="KW-1185">Reference proteome</keyword>